<reference evidence="2" key="2">
    <citation type="submission" date="2015-01" db="EMBL/GenBank/DDBJ databases">
        <title>Complete genome sequence of Methylobacterium aquaticum strain 22A.</title>
        <authorList>
            <person name="Tani A."/>
            <person name="Ogura Y."/>
            <person name="Hayashi T."/>
        </authorList>
    </citation>
    <scope>NUCLEOTIDE SEQUENCE [LARGE SCALE GENOMIC DNA]</scope>
    <source>
        <strain evidence="2">MA-22A</strain>
    </source>
</reference>
<organism evidence="1 2">
    <name type="scientific">Methylobacterium aquaticum</name>
    <dbReference type="NCBI Taxonomy" id="270351"/>
    <lineage>
        <taxon>Bacteria</taxon>
        <taxon>Pseudomonadati</taxon>
        <taxon>Pseudomonadota</taxon>
        <taxon>Alphaproteobacteria</taxon>
        <taxon>Hyphomicrobiales</taxon>
        <taxon>Methylobacteriaceae</taxon>
        <taxon>Methylobacterium</taxon>
    </lineage>
</organism>
<dbReference type="OrthoDB" id="8002218at2"/>
<name>A0A0C6FBQ9_9HYPH</name>
<sequence length="250" mass="28714">MRRQTTETPYQPHRWVDELPDTAWANYAVWRDQAFRCEGNGQRLAYRLDAHVFDCDNRGARIAELRPADRMFEDLAAGIYRLATEDCVARLEAIVEIFGSKAKWDVWEIVVAYMEEPEMPEHFRNLQGRIIDRIESGRWNDADLAWIKLRAAEQVTDDDFLQMMPFDGGKEGDVRELARKVVRGRKDHVCHGTGLVIPAGEPHLLLRELIDGEFYVTRHGRVAAWFSAHADAPELAEMLKRDEQPLAAAA</sequence>
<accession>A0A0C6FBQ9</accession>
<gene>
    <name evidence="1" type="ORF">Maq22A_c13385</name>
</gene>
<dbReference type="KEGG" id="maqu:Maq22A_c13385"/>
<evidence type="ECO:0000313" key="2">
    <source>
        <dbReference type="Proteomes" id="UP000061432"/>
    </source>
</evidence>
<dbReference type="Proteomes" id="UP000061432">
    <property type="component" value="Chromosome"/>
</dbReference>
<dbReference type="STRING" id="270351.Maq22A_c13385"/>
<proteinExistence type="predicted"/>
<dbReference type="EMBL" id="AP014704">
    <property type="protein sequence ID" value="BAQ45893.1"/>
    <property type="molecule type" value="Genomic_DNA"/>
</dbReference>
<dbReference type="PATRIC" id="fig|270351.10.peg.2580"/>
<dbReference type="AlphaFoldDB" id="A0A0C6FBQ9"/>
<dbReference type="RefSeq" id="WP_060847141.1">
    <property type="nucleotide sequence ID" value="NZ_AP014704.1"/>
</dbReference>
<evidence type="ECO:0000313" key="1">
    <source>
        <dbReference type="EMBL" id="BAQ45893.1"/>
    </source>
</evidence>
<reference evidence="1 2" key="1">
    <citation type="journal article" date="2015" name="Genome Announc.">
        <title>Complete Genome Sequence of Methylobacterium aquaticum Strain 22A, Isolated from Racomitrium japonicum Moss.</title>
        <authorList>
            <person name="Tani A."/>
            <person name="Ogura Y."/>
            <person name="Hayashi T."/>
            <person name="Kimbara K."/>
        </authorList>
    </citation>
    <scope>NUCLEOTIDE SEQUENCE [LARGE SCALE GENOMIC DNA]</scope>
    <source>
        <strain evidence="1 2">MA-22A</strain>
    </source>
</reference>
<protein>
    <submittedName>
        <fullName evidence="1">Uncharacterized protein</fullName>
    </submittedName>
</protein>